<dbReference type="InterPro" id="IPR038765">
    <property type="entry name" value="Papain-like_cys_pep_sf"/>
</dbReference>
<dbReference type="EMBL" id="JABBFX010000007">
    <property type="protein sequence ID" value="NML48708.1"/>
    <property type="molecule type" value="Genomic_DNA"/>
</dbReference>
<protein>
    <submittedName>
        <fullName evidence="2">Distant relative of cell wall-associated hydrolase</fullName>
    </submittedName>
</protein>
<dbReference type="Gene3D" id="3.90.1720.10">
    <property type="entry name" value="endopeptidase domain like (from Nostoc punctiforme)"/>
    <property type="match status" value="1"/>
</dbReference>
<accession>A0A848HLT1</accession>
<evidence type="ECO:0000313" key="3">
    <source>
        <dbReference type="Proteomes" id="UP000541185"/>
    </source>
</evidence>
<proteinExistence type="predicted"/>
<feature type="chain" id="PRO_5032960233" evidence="1">
    <location>
        <begin position="25"/>
        <end position="260"/>
    </location>
</feature>
<comment type="caution">
    <text evidence="2">The sequence shown here is derived from an EMBL/GenBank/DDBJ whole genome shotgun (WGS) entry which is preliminary data.</text>
</comment>
<organism evidence="2 3">
    <name type="scientific">Ramlibacter agri</name>
    <dbReference type="NCBI Taxonomy" id="2728837"/>
    <lineage>
        <taxon>Bacteria</taxon>
        <taxon>Pseudomonadati</taxon>
        <taxon>Pseudomonadota</taxon>
        <taxon>Betaproteobacteria</taxon>
        <taxon>Burkholderiales</taxon>
        <taxon>Comamonadaceae</taxon>
        <taxon>Ramlibacter</taxon>
    </lineage>
</organism>
<dbReference type="PROSITE" id="PS51257">
    <property type="entry name" value="PROKAR_LIPOPROTEIN"/>
    <property type="match status" value="1"/>
</dbReference>
<dbReference type="AlphaFoldDB" id="A0A848HLT1"/>
<sequence length="260" mass="27795">MPSRRRLLAAAPLALLAGCATRFAEPSPQHLPRLQVQNPGFTPVDGVPSIGVGALRPGDIVLSAANGLTSAGIRLLTVSPVSHASLYVGDAQVAEAVGEGIRRRSVEALLAEESTVAAFRHPGLRPEHIDKMRAFVGETVGTRYNVVGVMLQAPFSIERRLCELPLAPAPMRDLCVRGVGAVQLGLGSSDRFFCSQFVLEAYRRAGLPLTEADPRFLSPADLLHMREGDVPSVRSLQALQYVGHLKYQADPPPPDETAIA</sequence>
<dbReference type="RefSeq" id="WP_169423045.1">
    <property type="nucleotide sequence ID" value="NZ_JABBFX010000007.1"/>
</dbReference>
<evidence type="ECO:0000256" key="1">
    <source>
        <dbReference type="SAM" id="SignalP"/>
    </source>
</evidence>
<keyword evidence="2" id="KW-0378">Hydrolase</keyword>
<keyword evidence="1" id="KW-0732">Signal</keyword>
<name>A0A848HLT1_9BURK</name>
<keyword evidence="3" id="KW-1185">Reference proteome</keyword>
<dbReference type="GO" id="GO:0016787">
    <property type="term" value="F:hydrolase activity"/>
    <property type="evidence" value="ECO:0007669"/>
    <property type="project" value="UniProtKB-KW"/>
</dbReference>
<dbReference type="SUPFAM" id="SSF54001">
    <property type="entry name" value="Cysteine proteinases"/>
    <property type="match status" value="1"/>
</dbReference>
<feature type="signal peptide" evidence="1">
    <location>
        <begin position="1"/>
        <end position="24"/>
    </location>
</feature>
<dbReference type="Proteomes" id="UP000541185">
    <property type="component" value="Unassembled WGS sequence"/>
</dbReference>
<reference evidence="2 3" key="1">
    <citation type="submission" date="2020-04" db="EMBL/GenBank/DDBJ databases">
        <title>Ramlibacter sp. G-1-2-2 isolated from soil.</title>
        <authorList>
            <person name="Dahal R.H."/>
        </authorList>
    </citation>
    <scope>NUCLEOTIDE SEQUENCE [LARGE SCALE GENOMIC DNA]</scope>
    <source>
        <strain evidence="2 3">G-1-2-2</strain>
    </source>
</reference>
<evidence type="ECO:0000313" key="2">
    <source>
        <dbReference type="EMBL" id="NML48708.1"/>
    </source>
</evidence>
<gene>
    <name evidence="2" type="ORF">HHL11_33545</name>
</gene>